<sequence>MATQSPLDIVPRVDKFWSPGNHSQTPSDFRYPLLILETLLGNQHVLVAELYHWMGLILQEQLETQRAEQCFVKFLCNRYALQREQGGSTLQDSTVLQAEVSLSHLWQAQGISSSRSFEMIRNLQESRQYDGRLKKQKIGESSIKLHFKLGYSQQKLERSEAAERELHAMNKDLQNRNVGLKDWNKELQARHTVRSATVINPSSSEELYMLCEDDNELQTKLMNVTKTKDRAIKTLKKYHQQIKDLTSPDRDDSDG</sequence>
<organism evidence="1 2">
    <name type="scientific">Nitzschia inconspicua</name>
    <dbReference type="NCBI Taxonomy" id="303405"/>
    <lineage>
        <taxon>Eukaryota</taxon>
        <taxon>Sar</taxon>
        <taxon>Stramenopiles</taxon>
        <taxon>Ochrophyta</taxon>
        <taxon>Bacillariophyta</taxon>
        <taxon>Bacillariophyceae</taxon>
        <taxon>Bacillariophycidae</taxon>
        <taxon>Bacillariales</taxon>
        <taxon>Bacillariaceae</taxon>
        <taxon>Nitzschia</taxon>
    </lineage>
</organism>
<evidence type="ECO:0000313" key="2">
    <source>
        <dbReference type="Proteomes" id="UP000693970"/>
    </source>
</evidence>
<dbReference type="AlphaFoldDB" id="A0A9K3PQ12"/>
<evidence type="ECO:0000313" key="1">
    <source>
        <dbReference type="EMBL" id="KAG7354956.1"/>
    </source>
</evidence>
<reference evidence="1" key="2">
    <citation type="submission" date="2021-04" db="EMBL/GenBank/DDBJ databases">
        <authorList>
            <person name="Podell S."/>
        </authorList>
    </citation>
    <scope>NUCLEOTIDE SEQUENCE</scope>
    <source>
        <strain evidence="1">Hildebrandi</strain>
    </source>
</reference>
<dbReference type="Proteomes" id="UP000693970">
    <property type="component" value="Unassembled WGS sequence"/>
</dbReference>
<proteinExistence type="predicted"/>
<protein>
    <submittedName>
        <fullName evidence="1">Uncharacterized protein</fullName>
    </submittedName>
</protein>
<comment type="caution">
    <text evidence="1">The sequence shown here is derived from an EMBL/GenBank/DDBJ whole genome shotgun (WGS) entry which is preliminary data.</text>
</comment>
<reference evidence="1" key="1">
    <citation type="journal article" date="2021" name="Sci. Rep.">
        <title>Diploid genomic architecture of Nitzschia inconspicua, an elite biomass production diatom.</title>
        <authorList>
            <person name="Oliver A."/>
            <person name="Podell S."/>
            <person name="Pinowska A."/>
            <person name="Traller J.C."/>
            <person name="Smith S.R."/>
            <person name="McClure R."/>
            <person name="Beliaev A."/>
            <person name="Bohutskyi P."/>
            <person name="Hill E.A."/>
            <person name="Rabines A."/>
            <person name="Zheng H."/>
            <person name="Allen L.Z."/>
            <person name="Kuo A."/>
            <person name="Grigoriev I.V."/>
            <person name="Allen A.E."/>
            <person name="Hazlebeck D."/>
            <person name="Allen E.E."/>
        </authorList>
    </citation>
    <scope>NUCLEOTIDE SEQUENCE</scope>
    <source>
        <strain evidence="1">Hildebrandi</strain>
    </source>
</reference>
<name>A0A9K3PQ12_9STRA</name>
<keyword evidence="2" id="KW-1185">Reference proteome</keyword>
<dbReference type="EMBL" id="JAGRRH010000016">
    <property type="protein sequence ID" value="KAG7354956.1"/>
    <property type="molecule type" value="Genomic_DNA"/>
</dbReference>
<gene>
    <name evidence="1" type="ORF">IV203_004312</name>
</gene>
<accession>A0A9K3PQ12</accession>